<comment type="caution">
    <text evidence="5">The sequence shown here is derived from an EMBL/GenBank/DDBJ whole genome shotgun (WGS) entry which is preliminary data.</text>
</comment>
<feature type="region of interest" description="Disordered" evidence="3">
    <location>
        <begin position="638"/>
        <end position="679"/>
    </location>
</feature>
<accession>A0AA88DQX4</accession>
<feature type="region of interest" description="Disordered" evidence="3">
    <location>
        <begin position="332"/>
        <end position="442"/>
    </location>
</feature>
<protein>
    <recommendedName>
        <fullName evidence="4">RING-type domain-containing protein</fullName>
    </recommendedName>
</protein>
<feature type="coiled-coil region" evidence="2">
    <location>
        <begin position="710"/>
        <end position="737"/>
    </location>
</feature>
<dbReference type="GO" id="GO:0008270">
    <property type="term" value="F:zinc ion binding"/>
    <property type="evidence" value="ECO:0007669"/>
    <property type="project" value="UniProtKB-KW"/>
</dbReference>
<feature type="region of interest" description="Disordered" evidence="3">
    <location>
        <begin position="112"/>
        <end position="133"/>
    </location>
</feature>
<keyword evidence="1" id="KW-0479">Metal-binding</keyword>
<feature type="region of interest" description="Disordered" evidence="3">
    <location>
        <begin position="479"/>
        <end position="555"/>
    </location>
</feature>
<dbReference type="PANTHER" id="PTHR46519">
    <property type="entry name" value="RING/U-BOX SUPERFAMILY PROTEIN"/>
    <property type="match status" value="1"/>
</dbReference>
<name>A0AA88DQX4_FICCA</name>
<feature type="domain" description="RING-type" evidence="4">
    <location>
        <begin position="782"/>
        <end position="821"/>
    </location>
</feature>
<keyword evidence="6" id="KW-1185">Reference proteome</keyword>
<feature type="region of interest" description="Disordered" evidence="3">
    <location>
        <begin position="77"/>
        <end position="97"/>
    </location>
</feature>
<keyword evidence="1" id="KW-0863">Zinc-finger</keyword>
<proteinExistence type="predicted"/>
<dbReference type="Proteomes" id="UP001187192">
    <property type="component" value="Unassembled WGS sequence"/>
</dbReference>
<evidence type="ECO:0000256" key="3">
    <source>
        <dbReference type="SAM" id="MobiDB-lite"/>
    </source>
</evidence>
<evidence type="ECO:0000259" key="4">
    <source>
        <dbReference type="PROSITE" id="PS50089"/>
    </source>
</evidence>
<dbReference type="Pfam" id="PF13920">
    <property type="entry name" value="zf-C3HC4_3"/>
    <property type="match status" value="1"/>
</dbReference>
<dbReference type="AlphaFoldDB" id="A0AA88DQX4"/>
<dbReference type="PROSITE" id="PS50089">
    <property type="entry name" value="ZF_RING_2"/>
    <property type="match status" value="1"/>
</dbReference>
<dbReference type="PANTHER" id="PTHR46519:SF3">
    <property type="entry name" value="RING_U-BOX SUPERFAMILY PROTEIN"/>
    <property type="match status" value="1"/>
</dbReference>
<keyword evidence="1" id="KW-0862">Zinc</keyword>
<keyword evidence="2" id="KW-0175">Coiled coil</keyword>
<reference evidence="5" key="1">
    <citation type="submission" date="2023-07" db="EMBL/GenBank/DDBJ databases">
        <title>draft genome sequence of fig (Ficus carica).</title>
        <authorList>
            <person name="Takahashi T."/>
            <person name="Nishimura K."/>
        </authorList>
    </citation>
    <scope>NUCLEOTIDE SEQUENCE</scope>
</reference>
<evidence type="ECO:0000313" key="5">
    <source>
        <dbReference type="EMBL" id="GMN59828.1"/>
    </source>
</evidence>
<dbReference type="InterPro" id="IPR013083">
    <property type="entry name" value="Znf_RING/FYVE/PHD"/>
</dbReference>
<dbReference type="EMBL" id="BTGU01000091">
    <property type="protein sequence ID" value="GMN59828.1"/>
    <property type="molecule type" value="Genomic_DNA"/>
</dbReference>
<dbReference type="SUPFAM" id="SSF57850">
    <property type="entry name" value="RING/U-box"/>
    <property type="match status" value="1"/>
</dbReference>
<feature type="compositionally biased region" description="Polar residues" evidence="3">
    <location>
        <begin position="77"/>
        <end position="86"/>
    </location>
</feature>
<gene>
    <name evidence="5" type="ORF">TIFTF001_028924</name>
</gene>
<dbReference type="Gene3D" id="3.30.40.10">
    <property type="entry name" value="Zinc/RING finger domain, C3HC4 (zinc finger)"/>
    <property type="match status" value="1"/>
</dbReference>
<evidence type="ECO:0000256" key="1">
    <source>
        <dbReference type="PROSITE-ProRule" id="PRU00175"/>
    </source>
</evidence>
<feature type="compositionally biased region" description="Polar residues" evidence="3">
    <location>
        <begin position="112"/>
        <end position="132"/>
    </location>
</feature>
<sequence>MAIAGLHNVSVLESSFLRDSQTQSPQQISEEGTRVSTRASSILQMWRELEDVHVVSHAQERVRERLFQQRANSSISDLSRSDTFGSRGSERSGYLEDASVGEQECSVWYEGQTGSQNDQDVSSIYNSENSSDFGEVDRGRVRQVFREWMNSGGGECASNVSHINNNSRAEWPGETEHERVRVMREWVQINSQRRGTCDGGRENQPAEFDSQIEQARDGLVVNQNEGRNQLPRRGIRKLCGRQALLDMVKKAEMERKMELQGLSEHRAVTNFPHRNRIQSLLRGWFLRNGRSVETKKPSSVAESELGLLRQRSTVSGLREGFFSRCNSVCGQASSSVSDPSKDDGNANGDEQTRGNNSYEVINDFCEQSELSSEGSDDQECDSHGISDEMVESGDNPEQVPDNAVRESQWSNSVELVERRDGSEQNMDANSQENMGSNSQENISEEWARNTLQVGVQEAGNVANDQSEPSREANEFAGLFGDADNAEGNTVDDVNGLESASENEERDWEPDVAEYTEWRDNPGENSDENQQQTTEFGWSVRNEDRENSQLEETPDEWHEVGGFQEAVQSWLEEPSEAVPAGRVDTYYFPEDDNVHSMELRELLSRRRVSSLLDSGFRENLDQLIQSYVERQGHAAMDWELHGSHSPGSVEQDLEQTSANRSEAQGDDVVRPSVTLPSQPIPSPPIWEQESHHDNWTQHDMHQRLGIEWEIINDMRIDMARLQQRMNNLQRMMETCMDMQLELQRSIRQEVSAALNRSSGCLGVCEVGLPGDDSKWDHVRKGVCCVCCGSNIDSLLYRCGHMCTCEKCATELVESRGKCPMCRAPVIEVIRAYSIL</sequence>
<organism evidence="5 6">
    <name type="scientific">Ficus carica</name>
    <name type="common">Common fig</name>
    <dbReference type="NCBI Taxonomy" id="3494"/>
    <lineage>
        <taxon>Eukaryota</taxon>
        <taxon>Viridiplantae</taxon>
        <taxon>Streptophyta</taxon>
        <taxon>Embryophyta</taxon>
        <taxon>Tracheophyta</taxon>
        <taxon>Spermatophyta</taxon>
        <taxon>Magnoliopsida</taxon>
        <taxon>eudicotyledons</taxon>
        <taxon>Gunneridae</taxon>
        <taxon>Pentapetalae</taxon>
        <taxon>rosids</taxon>
        <taxon>fabids</taxon>
        <taxon>Rosales</taxon>
        <taxon>Moraceae</taxon>
        <taxon>Ficeae</taxon>
        <taxon>Ficus</taxon>
    </lineage>
</organism>
<dbReference type="CDD" id="cd16647">
    <property type="entry name" value="mRING-HC-C3HC5_NEU1"/>
    <property type="match status" value="1"/>
</dbReference>
<dbReference type="InterPro" id="IPR001841">
    <property type="entry name" value="Znf_RING"/>
</dbReference>
<feature type="compositionally biased region" description="Acidic residues" evidence="3">
    <location>
        <begin position="500"/>
        <end position="513"/>
    </location>
</feature>
<evidence type="ECO:0000256" key="2">
    <source>
        <dbReference type="SAM" id="Coils"/>
    </source>
</evidence>
<feature type="compositionally biased region" description="Polar residues" evidence="3">
    <location>
        <begin position="423"/>
        <end position="441"/>
    </location>
</feature>
<evidence type="ECO:0000313" key="6">
    <source>
        <dbReference type="Proteomes" id="UP001187192"/>
    </source>
</evidence>